<evidence type="ECO:0000313" key="1">
    <source>
        <dbReference type="EMBL" id="SVE58013.1"/>
    </source>
</evidence>
<organism evidence="1">
    <name type="scientific">marine metagenome</name>
    <dbReference type="NCBI Taxonomy" id="408172"/>
    <lineage>
        <taxon>unclassified sequences</taxon>
        <taxon>metagenomes</taxon>
        <taxon>ecological metagenomes</taxon>
    </lineage>
</organism>
<accession>A0A383ENH2</accession>
<dbReference type="EMBL" id="UINC01227223">
    <property type="protein sequence ID" value="SVE58013.1"/>
    <property type="molecule type" value="Genomic_DNA"/>
</dbReference>
<reference evidence="1" key="1">
    <citation type="submission" date="2018-05" db="EMBL/GenBank/DDBJ databases">
        <authorList>
            <person name="Lanie J.A."/>
            <person name="Ng W.-L."/>
            <person name="Kazmierczak K.M."/>
            <person name="Andrzejewski T.M."/>
            <person name="Davidsen T.M."/>
            <person name="Wayne K.J."/>
            <person name="Tettelin H."/>
            <person name="Glass J.I."/>
            <person name="Rusch D."/>
            <person name="Podicherti R."/>
            <person name="Tsui H.-C.T."/>
            <person name="Winkler M.E."/>
        </authorList>
    </citation>
    <scope>NUCLEOTIDE SEQUENCE</scope>
</reference>
<name>A0A383ENH2_9ZZZZ</name>
<sequence length="159" mass="17869">VDLKTRKWKKIFAGQTDDPKALGLFGTAHGLNLTPDAKSLSIADRPHSRFEHFTFEGDFKESFNIPYGSKPCGIDFINWKGRSLGLVGSLDDPIEGKAAPIYILDGESYELLSTIRPKEDLDIDIADHIHNAVWYEHNGGLYLICQAWNPGFYFVLELV</sequence>
<protein>
    <submittedName>
        <fullName evidence="1">Uncharacterized protein</fullName>
    </submittedName>
</protein>
<proteinExistence type="predicted"/>
<dbReference type="AlphaFoldDB" id="A0A383ENH2"/>
<gene>
    <name evidence="1" type="ORF">METZ01_LOCUS510867</name>
</gene>
<feature type="non-terminal residue" evidence="1">
    <location>
        <position position="1"/>
    </location>
</feature>